<dbReference type="GO" id="GO:0005634">
    <property type="term" value="C:nucleus"/>
    <property type="evidence" value="ECO:0007669"/>
    <property type="project" value="TreeGrafter"/>
</dbReference>
<feature type="region of interest" description="Disordered" evidence="5">
    <location>
        <begin position="277"/>
        <end position="330"/>
    </location>
</feature>
<dbReference type="InterPro" id="IPR038286">
    <property type="entry name" value="IPK_sf"/>
</dbReference>
<proteinExistence type="inferred from homology"/>
<dbReference type="Proteomes" id="UP000186136">
    <property type="component" value="Unassembled WGS sequence"/>
</dbReference>
<evidence type="ECO:0000256" key="3">
    <source>
        <dbReference type="ARBA" id="ARBA00022777"/>
    </source>
</evidence>
<dbReference type="GO" id="GO:0000824">
    <property type="term" value="F:inositol-1,4,5,6-tetrakisphosphate 3-kinase activity"/>
    <property type="evidence" value="ECO:0007669"/>
    <property type="project" value="TreeGrafter"/>
</dbReference>
<evidence type="ECO:0000313" key="7">
    <source>
        <dbReference type="Proteomes" id="UP000186136"/>
    </source>
</evidence>
<dbReference type="Gene3D" id="3.30.470.160">
    <property type="entry name" value="Inositol polyphosphate kinase"/>
    <property type="match status" value="1"/>
</dbReference>
<keyword evidence="2 4" id="KW-0808">Transferase</keyword>
<dbReference type="OrthoDB" id="338650at2759"/>
<evidence type="ECO:0000256" key="1">
    <source>
        <dbReference type="ARBA" id="ARBA00007374"/>
    </source>
</evidence>
<dbReference type="GO" id="GO:0005737">
    <property type="term" value="C:cytoplasm"/>
    <property type="evidence" value="ECO:0007669"/>
    <property type="project" value="TreeGrafter"/>
</dbReference>
<evidence type="ECO:0000256" key="4">
    <source>
        <dbReference type="RuleBase" id="RU363090"/>
    </source>
</evidence>
<comment type="caution">
    <text evidence="6">The sequence shown here is derived from an EMBL/GenBank/DDBJ whole genome shotgun (WGS) entry which is preliminary data.</text>
</comment>
<dbReference type="EMBL" id="BDGI01000038">
    <property type="protein sequence ID" value="GAV27529.1"/>
    <property type="molecule type" value="Genomic_DNA"/>
</dbReference>
<sequence length="371" mass="42317">MSMVPLQHKAAGHEGPMQSIDGSLFVKPTTNQEIEFYNETQNRKMQLGQEVPYGSSLCDWMPEFVGVLYPGASNDLIREAGGNIEKDLLDKATDTLEVEGENKQYLILNNSLHGFSQPSIMDIKLGSILYDSSANHDKVKRMQHVAANTTSGSLKFRIAGMIIKDDFQGKFPGEIPGIKLEEVCTREFEKGYLTFNKYFGRKLTKDTVSEGLKIFFRCNKLPEKVQNIIIQNFHTRLQMLYNCLLDEEIRVVSGSLFFIFENDITRWEKLEFEDPIIAPQMTEEDDDDEDEEDEEEFPNYTQKDGKNLLQIRKETTEGEHSSDSDTEHSDLAPLSTLKIIDFAHAKYTPREGHDEEIVSGIENLFGIIEHI</sequence>
<protein>
    <recommendedName>
        <fullName evidence="4">Kinase</fullName>
        <ecNumber evidence="4">2.7.-.-</ecNumber>
    </recommendedName>
</protein>
<dbReference type="GO" id="GO:0032958">
    <property type="term" value="P:inositol phosphate biosynthetic process"/>
    <property type="evidence" value="ECO:0007669"/>
    <property type="project" value="InterPro"/>
</dbReference>
<evidence type="ECO:0000313" key="6">
    <source>
        <dbReference type="EMBL" id="GAV27529.1"/>
    </source>
</evidence>
<organism evidence="6 7">
    <name type="scientific">Pichia membranifaciens</name>
    <dbReference type="NCBI Taxonomy" id="4926"/>
    <lineage>
        <taxon>Eukaryota</taxon>
        <taxon>Fungi</taxon>
        <taxon>Dikarya</taxon>
        <taxon>Ascomycota</taxon>
        <taxon>Saccharomycotina</taxon>
        <taxon>Pichiomycetes</taxon>
        <taxon>Pichiales</taxon>
        <taxon>Pichiaceae</taxon>
        <taxon>Pichia</taxon>
    </lineage>
</organism>
<dbReference type="Pfam" id="PF03770">
    <property type="entry name" value="IPK"/>
    <property type="match status" value="1"/>
</dbReference>
<accession>A0A1Q2YDB4</accession>
<dbReference type="EC" id="2.7.-.-" evidence="4"/>
<dbReference type="SUPFAM" id="SSF56104">
    <property type="entry name" value="SAICAR synthase-like"/>
    <property type="match status" value="1"/>
</dbReference>
<dbReference type="PANTHER" id="PTHR12400:SF103">
    <property type="entry name" value="INOSITOL POLYPHOSPHATE MULTIKINASE"/>
    <property type="match status" value="1"/>
</dbReference>
<name>A0A1Q2YDB4_9ASCO</name>
<reference evidence="6 7" key="1">
    <citation type="submission" date="2016-08" db="EMBL/GenBank/DDBJ databases">
        <title>Whole genome shotgun sequence of Pichia membranifaciens KS47-1.</title>
        <authorList>
            <person name="Konishi M."/>
            <person name="Ishida M."/>
            <person name="Arakawa T."/>
            <person name="Kato Y."/>
            <person name="Horiuchi J."/>
        </authorList>
    </citation>
    <scope>NUCLEOTIDE SEQUENCE [LARGE SCALE GENOMIC DNA]</scope>
    <source>
        <strain evidence="6 7">KS47-1</strain>
    </source>
</reference>
<dbReference type="InterPro" id="IPR005522">
    <property type="entry name" value="IPK"/>
</dbReference>
<dbReference type="PANTHER" id="PTHR12400">
    <property type="entry name" value="INOSITOL POLYPHOSPHATE KINASE"/>
    <property type="match status" value="1"/>
</dbReference>
<gene>
    <name evidence="6" type="ORF">PMKS-000997</name>
</gene>
<comment type="similarity">
    <text evidence="1 4">Belongs to the inositol phosphokinase (IPK) family.</text>
</comment>
<keyword evidence="7" id="KW-1185">Reference proteome</keyword>
<evidence type="ECO:0000256" key="2">
    <source>
        <dbReference type="ARBA" id="ARBA00022679"/>
    </source>
</evidence>
<dbReference type="GO" id="GO:0008440">
    <property type="term" value="F:inositol-1,4,5-trisphosphate 3-kinase activity"/>
    <property type="evidence" value="ECO:0007669"/>
    <property type="project" value="TreeGrafter"/>
</dbReference>
<feature type="compositionally biased region" description="Basic and acidic residues" evidence="5">
    <location>
        <begin position="303"/>
        <end position="330"/>
    </location>
</feature>
<evidence type="ECO:0000256" key="5">
    <source>
        <dbReference type="SAM" id="MobiDB-lite"/>
    </source>
</evidence>
<feature type="compositionally biased region" description="Acidic residues" evidence="5">
    <location>
        <begin position="282"/>
        <end position="297"/>
    </location>
</feature>
<keyword evidence="3 4" id="KW-0418">Kinase</keyword>
<dbReference type="GO" id="GO:0046854">
    <property type="term" value="P:phosphatidylinositol phosphate biosynthetic process"/>
    <property type="evidence" value="ECO:0007669"/>
    <property type="project" value="TreeGrafter"/>
</dbReference>
<dbReference type="AlphaFoldDB" id="A0A1Q2YDB4"/>
<feature type="region of interest" description="Disordered" evidence="5">
    <location>
        <begin position="1"/>
        <end position="20"/>
    </location>
</feature>